<name>A0A1L9UNW1_ASPBC</name>
<sequence>MSNSGDCAVRTATTRQSLEFRNSRRSQSRITAMGITPDGLVGLSESEEEFFGDSSVASFLKQIRDSATEEPGQVSSTTYPVSRATSGTPACSIPSVAEKTSPGVKSYDLPPQQLADYLLNFYFDKVHILFPYFHKANFLRAYRRLWTPDAETDTDRTMSGLGLGDACVPPALFHCALNMIFALGCHFSNLDHTAREATAEEFFQRSQRLLNIMSLDKGDLALVQTLLLTSQYLQGSESPSKCWNIIGLACRVAQSLGMHTLKADRARTAAQIQMRRRVWHGCVMLDLASSMMLGRPPMTHSSAVPLPEAIDDELLDSTVSTCQSLTGTLSKTEFYVRNLELYKILRKILSEVYEPWEDGRAPDQSERPKSENELAKILLELDEELSAFESKLPAALQWRDTQQLADVAGPFRRESSLLRGRFLHLRILLLRPTLVKFCRDNCPQRQANDRPLEQQAVSTSKIFVDFSISCSISCVETAIELSHLMNDISRTELASVWWYNVFYAFTAGVVLILAQTSAAIKTKFSQSVLGNAWKSCCDCLENMNPCSNTAKSCATNLQKTLSQVLDSQGHGTSALPNSTDKPTPQHTGQQMGHDATMPGAPTIFPTLVGPEDIGSSQSALDAQFTEALDPLWSGEDVNNSLVEMLWDDLWLTAPLFF</sequence>
<dbReference type="VEuPathDB" id="FungiDB:ASPBRDRAFT_205676"/>
<dbReference type="AlphaFoldDB" id="A0A1L9UNW1"/>
<evidence type="ECO:0000256" key="4">
    <source>
        <dbReference type="ARBA" id="ARBA00023242"/>
    </source>
</evidence>
<gene>
    <name evidence="8" type="ORF">ASPBRDRAFT_205676</name>
</gene>
<keyword evidence="6" id="KW-0472">Membrane</keyword>
<evidence type="ECO:0000259" key="7">
    <source>
        <dbReference type="SMART" id="SM00906"/>
    </source>
</evidence>
<dbReference type="GO" id="GO:0008270">
    <property type="term" value="F:zinc ion binding"/>
    <property type="evidence" value="ECO:0007669"/>
    <property type="project" value="InterPro"/>
</dbReference>
<accession>A0A1L9UNW1</accession>
<dbReference type="RefSeq" id="XP_067480681.1">
    <property type="nucleotide sequence ID" value="XM_067621750.1"/>
</dbReference>
<dbReference type="PANTHER" id="PTHR47424:SF3">
    <property type="entry name" value="REGULATORY PROTEIN GAL4"/>
    <property type="match status" value="1"/>
</dbReference>
<dbReference type="PANTHER" id="PTHR47424">
    <property type="entry name" value="REGULATORY PROTEIN GAL4"/>
    <property type="match status" value="1"/>
</dbReference>
<reference evidence="9" key="1">
    <citation type="journal article" date="2017" name="Genome Biol.">
        <title>Comparative genomics reveals high biological diversity and specific adaptations in the industrially and medically important fungal genus Aspergillus.</title>
        <authorList>
            <person name="de Vries R.P."/>
            <person name="Riley R."/>
            <person name="Wiebenga A."/>
            <person name="Aguilar-Osorio G."/>
            <person name="Amillis S."/>
            <person name="Uchima C.A."/>
            <person name="Anderluh G."/>
            <person name="Asadollahi M."/>
            <person name="Askin M."/>
            <person name="Barry K."/>
            <person name="Battaglia E."/>
            <person name="Bayram O."/>
            <person name="Benocci T."/>
            <person name="Braus-Stromeyer S.A."/>
            <person name="Caldana C."/>
            <person name="Canovas D."/>
            <person name="Cerqueira G.C."/>
            <person name="Chen F."/>
            <person name="Chen W."/>
            <person name="Choi C."/>
            <person name="Clum A."/>
            <person name="Dos Santos R.A."/>
            <person name="Damasio A.R."/>
            <person name="Diallinas G."/>
            <person name="Emri T."/>
            <person name="Fekete E."/>
            <person name="Flipphi M."/>
            <person name="Freyberg S."/>
            <person name="Gallo A."/>
            <person name="Gournas C."/>
            <person name="Habgood R."/>
            <person name="Hainaut M."/>
            <person name="Harispe M.L."/>
            <person name="Henrissat B."/>
            <person name="Hilden K.S."/>
            <person name="Hope R."/>
            <person name="Hossain A."/>
            <person name="Karabika E."/>
            <person name="Karaffa L."/>
            <person name="Karanyi Z."/>
            <person name="Krasevec N."/>
            <person name="Kuo A."/>
            <person name="Kusch H."/>
            <person name="LaButti K."/>
            <person name="Lagendijk E.L."/>
            <person name="Lapidus A."/>
            <person name="Levasseur A."/>
            <person name="Lindquist E."/>
            <person name="Lipzen A."/>
            <person name="Logrieco A.F."/>
            <person name="MacCabe A."/>
            <person name="Maekelae M.R."/>
            <person name="Malavazi I."/>
            <person name="Melin P."/>
            <person name="Meyer V."/>
            <person name="Mielnichuk N."/>
            <person name="Miskei M."/>
            <person name="Molnar A.P."/>
            <person name="Mule G."/>
            <person name="Ngan C.Y."/>
            <person name="Orejas M."/>
            <person name="Orosz E."/>
            <person name="Ouedraogo J.P."/>
            <person name="Overkamp K.M."/>
            <person name="Park H.-S."/>
            <person name="Perrone G."/>
            <person name="Piumi F."/>
            <person name="Punt P.J."/>
            <person name="Ram A.F."/>
            <person name="Ramon A."/>
            <person name="Rauscher S."/>
            <person name="Record E."/>
            <person name="Riano-Pachon D.M."/>
            <person name="Robert V."/>
            <person name="Roehrig J."/>
            <person name="Ruller R."/>
            <person name="Salamov A."/>
            <person name="Salih N.S."/>
            <person name="Samson R.A."/>
            <person name="Sandor E."/>
            <person name="Sanguinetti M."/>
            <person name="Schuetze T."/>
            <person name="Sepcic K."/>
            <person name="Shelest E."/>
            <person name="Sherlock G."/>
            <person name="Sophianopoulou V."/>
            <person name="Squina F.M."/>
            <person name="Sun H."/>
            <person name="Susca A."/>
            <person name="Todd R.B."/>
            <person name="Tsang A."/>
            <person name="Unkles S.E."/>
            <person name="van de Wiele N."/>
            <person name="van Rossen-Uffink D."/>
            <person name="Oliveira J.V."/>
            <person name="Vesth T.C."/>
            <person name="Visser J."/>
            <person name="Yu J.-H."/>
            <person name="Zhou M."/>
            <person name="Andersen M.R."/>
            <person name="Archer D.B."/>
            <person name="Baker S.E."/>
            <person name="Benoit I."/>
            <person name="Brakhage A.A."/>
            <person name="Braus G.H."/>
            <person name="Fischer R."/>
            <person name="Frisvad J.C."/>
            <person name="Goldman G.H."/>
            <person name="Houbraken J."/>
            <person name="Oakley B."/>
            <person name="Pocsi I."/>
            <person name="Scazzocchio C."/>
            <person name="Seiboth B."/>
            <person name="vanKuyk P.A."/>
            <person name="Wortman J."/>
            <person name="Dyer P.S."/>
            <person name="Grigoriev I.V."/>
        </authorList>
    </citation>
    <scope>NUCLEOTIDE SEQUENCE [LARGE SCALE GENOMIC DNA]</scope>
    <source>
        <strain evidence="9">CBS 101740 / IMI 381727 / IBT 21946</strain>
    </source>
</reference>
<dbReference type="GO" id="GO:0006351">
    <property type="term" value="P:DNA-templated transcription"/>
    <property type="evidence" value="ECO:0007669"/>
    <property type="project" value="InterPro"/>
</dbReference>
<evidence type="ECO:0000313" key="8">
    <source>
        <dbReference type="EMBL" id="OJJ73433.1"/>
    </source>
</evidence>
<feature type="transmembrane region" description="Helical" evidence="6">
    <location>
        <begin position="496"/>
        <end position="514"/>
    </location>
</feature>
<dbReference type="InterPro" id="IPR051127">
    <property type="entry name" value="Fungal_SecMet_Regulators"/>
</dbReference>
<evidence type="ECO:0000256" key="2">
    <source>
        <dbReference type="ARBA" id="ARBA00023125"/>
    </source>
</evidence>
<dbReference type="OMA" id="VHIFYPW"/>
<dbReference type="EMBL" id="KV878682">
    <property type="protein sequence ID" value="OJJ73433.1"/>
    <property type="molecule type" value="Genomic_DNA"/>
</dbReference>
<keyword evidence="2" id="KW-0238">DNA-binding</keyword>
<dbReference type="GO" id="GO:0005634">
    <property type="term" value="C:nucleus"/>
    <property type="evidence" value="ECO:0007669"/>
    <property type="project" value="TreeGrafter"/>
</dbReference>
<protein>
    <recommendedName>
        <fullName evidence="7">Xylanolytic transcriptional activator regulatory domain-containing protein</fullName>
    </recommendedName>
</protein>
<dbReference type="Pfam" id="PF04082">
    <property type="entry name" value="Fungal_trans"/>
    <property type="match status" value="1"/>
</dbReference>
<dbReference type="GO" id="GO:0000435">
    <property type="term" value="P:positive regulation of transcription from RNA polymerase II promoter by galactose"/>
    <property type="evidence" value="ECO:0007669"/>
    <property type="project" value="TreeGrafter"/>
</dbReference>
<keyword evidence="6" id="KW-1133">Transmembrane helix</keyword>
<dbReference type="InterPro" id="IPR007219">
    <property type="entry name" value="XnlR_reg_dom"/>
</dbReference>
<feature type="region of interest" description="Disordered" evidence="5">
    <location>
        <begin position="67"/>
        <end position="92"/>
    </location>
</feature>
<dbReference type="GO" id="GO:0000981">
    <property type="term" value="F:DNA-binding transcription factor activity, RNA polymerase II-specific"/>
    <property type="evidence" value="ECO:0007669"/>
    <property type="project" value="TreeGrafter"/>
</dbReference>
<dbReference type="Proteomes" id="UP000184499">
    <property type="component" value="Unassembled WGS sequence"/>
</dbReference>
<dbReference type="GO" id="GO:0000978">
    <property type="term" value="F:RNA polymerase II cis-regulatory region sequence-specific DNA binding"/>
    <property type="evidence" value="ECO:0007669"/>
    <property type="project" value="TreeGrafter"/>
</dbReference>
<feature type="domain" description="Xylanolytic transcriptional activator regulatory" evidence="7">
    <location>
        <begin position="242"/>
        <end position="313"/>
    </location>
</feature>
<dbReference type="SMART" id="SM00906">
    <property type="entry name" value="Fungal_trans"/>
    <property type="match status" value="1"/>
</dbReference>
<evidence type="ECO:0000256" key="5">
    <source>
        <dbReference type="SAM" id="MobiDB-lite"/>
    </source>
</evidence>
<keyword evidence="3" id="KW-0804">Transcription</keyword>
<evidence type="ECO:0000313" key="9">
    <source>
        <dbReference type="Proteomes" id="UP000184499"/>
    </source>
</evidence>
<organism evidence="8 9">
    <name type="scientific">Aspergillus brasiliensis (strain CBS 101740 / IMI 381727 / IBT 21946)</name>
    <dbReference type="NCBI Taxonomy" id="767769"/>
    <lineage>
        <taxon>Eukaryota</taxon>
        <taxon>Fungi</taxon>
        <taxon>Dikarya</taxon>
        <taxon>Ascomycota</taxon>
        <taxon>Pezizomycotina</taxon>
        <taxon>Eurotiomycetes</taxon>
        <taxon>Eurotiomycetidae</taxon>
        <taxon>Eurotiales</taxon>
        <taxon>Aspergillaceae</taxon>
        <taxon>Aspergillus</taxon>
        <taxon>Aspergillus subgen. Circumdati</taxon>
    </lineage>
</organism>
<evidence type="ECO:0000256" key="6">
    <source>
        <dbReference type="SAM" id="Phobius"/>
    </source>
</evidence>
<keyword evidence="1" id="KW-0805">Transcription regulation</keyword>
<keyword evidence="9" id="KW-1185">Reference proteome</keyword>
<keyword evidence="6" id="KW-0812">Transmembrane</keyword>
<dbReference type="CDD" id="cd12148">
    <property type="entry name" value="fungal_TF_MHR"/>
    <property type="match status" value="1"/>
</dbReference>
<proteinExistence type="predicted"/>
<feature type="region of interest" description="Disordered" evidence="5">
    <location>
        <begin position="567"/>
        <end position="602"/>
    </location>
</feature>
<evidence type="ECO:0000256" key="1">
    <source>
        <dbReference type="ARBA" id="ARBA00023015"/>
    </source>
</evidence>
<feature type="compositionally biased region" description="Polar residues" evidence="5">
    <location>
        <begin position="73"/>
        <end position="89"/>
    </location>
</feature>
<dbReference type="OrthoDB" id="3364175at2759"/>
<feature type="compositionally biased region" description="Polar residues" evidence="5">
    <location>
        <begin position="567"/>
        <end position="590"/>
    </location>
</feature>
<keyword evidence="4" id="KW-0539">Nucleus</keyword>
<evidence type="ECO:0000256" key="3">
    <source>
        <dbReference type="ARBA" id="ARBA00023163"/>
    </source>
</evidence>
<dbReference type="GeneID" id="93574238"/>